<dbReference type="GO" id="GO:0016810">
    <property type="term" value="F:hydrolase activity, acting on carbon-nitrogen (but not peptide) bonds"/>
    <property type="evidence" value="ECO:0007669"/>
    <property type="project" value="InterPro"/>
</dbReference>
<dbReference type="OrthoDB" id="9802793at2"/>
<gene>
    <name evidence="3" type="ORF">EOE66_07585</name>
</gene>
<dbReference type="InterPro" id="IPR051781">
    <property type="entry name" value="Metallo-dep_Hydrolase"/>
</dbReference>
<sequence>MKAVTQHLPLRHWPALLLALACTGPAQAADHVPPPPQRVPMLVTNAVLHTVSGPVITGGRMLVERGRIVAIAGPGEALPTPSAAPQVLDLGGRHVYPGFISANTALGLAEINSVPATVDLQEVGPINPNARALVALNPDSELLPVTRSNGVLAALAVPQGPSGGGFAGTSAVVQMDGWTWEDMALRREAAVHLALPSMRLNPELLRGGMELFAEELRRATAQRLRLIDESFEAAAAYGRARAADASHPRDARWDALLPVLRGERPLFVQADELPQIRHALALAEKHGFKLVIVGGADAPRIASLLRERQVPVVIAGMHRLPLRRDEAYDGPYRLATALAEAGVTYCIGRTGGAFAAANERNLPYEAGTAVAHGLSRDEALKAITLYPARILGVADQLGALAPGLLASFIVTDGDPLQTETQVLRVFIQGREVEIGNRQTRLAEKYRQKYEQLKAR</sequence>
<dbReference type="SUPFAM" id="SSF51556">
    <property type="entry name" value="Metallo-dependent hydrolases"/>
    <property type="match status" value="1"/>
</dbReference>
<keyword evidence="1" id="KW-0732">Signal</keyword>
<feature type="domain" description="Amidohydrolase-related" evidence="2">
    <location>
        <begin position="334"/>
        <end position="432"/>
    </location>
</feature>
<evidence type="ECO:0000256" key="1">
    <source>
        <dbReference type="SAM" id="SignalP"/>
    </source>
</evidence>
<name>A0A437RLC9_9BURK</name>
<protein>
    <recommendedName>
        <fullName evidence="2">Amidohydrolase-related domain-containing protein</fullName>
    </recommendedName>
</protein>
<dbReference type="PROSITE" id="PS51257">
    <property type="entry name" value="PROKAR_LIPOPROTEIN"/>
    <property type="match status" value="1"/>
</dbReference>
<evidence type="ECO:0000313" key="4">
    <source>
        <dbReference type="Proteomes" id="UP000285575"/>
    </source>
</evidence>
<keyword evidence="4" id="KW-1185">Reference proteome</keyword>
<organism evidence="3 4">
    <name type="scientific">Rubrivivax rivuli</name>
    <dbReference type="NCBI Taxonomy" id="1862385"/>
    <lineage>
        <taxon>Bacteria</taxon>
        <taxon>Pseudomonadati</taxon>
        <taxon>Pseudomonadota</taxon>
        <taxon>Betaproteobacteria</taxon>
        <taxon>Burkholderiales</taxon>
        <taxon>Sphaerotilaceae</taxon>
        <taxon>Rubrivivax</taxon>
    </lineage>
</organism>
<dbReference type="InterPro" id="IPR011059">
    <property type="entry name" value="Metal-dep_hydrolase_composite"/>
</dbReference>
<dbReference type="InterPro" id="IPR006680">
    <property type="entry name" value="Amidohydro-rel"/>
</dbReference>
<reference evidence="3 4" key="1">
    <citation type="submission" date="2019-01" db="EMBL/GenBank/DDBJ databases">
        <authorList>
            <person name="Chen W.-M."/>
        </authorList>
    </citation>
    <scope>NUCLEOTIDE SEQUENCE [LARGE SCALE GENOMIC DNA]</scope>
    <source>
        <strain evidence="3 4">KYPY4</strain>
    </source>
</reference>
<feature type="chain" id="PRO_5019070756" description="Amidohydrolase-related domain-containing protein" evidence="1">
    <location>
        <begin position="29"/>
        <end position="455"/>
    </location>
</feature>
<dbReference type="PANTHER" id="PTHR43135:SF3">
    <property type="entry name" value="ALPHA-D-RIBOSE 1-METHYLPHOSPHONATE 5-TRIPHOSPHATE DIPHOSPHATASE"/>
    <property type="match status" value="1"/>
</dbReference>
<dbReference type="RefSeq" id="WP_128228048.1">
    <property type="nucleotide sequence ID" value="NZ_SACR01000002.1"/>
</dbReference>
<dbReference type="Gene3D" id="3.20.20.140">
    <property type="entry name" value="Metal-dependent hydrolases"/>
    <property type="match status" value="1"/>
</dbReference>
<dbReference type="PANTHER" id="PTHR43135">
    <property type="entry name" value="ALPHA-D-RIBOSE 1-METHYLPHOSPHONATE 5-TRIPHOSPHATE DIPHOSPHATASE"/>
    <property type="match status" value="1"/>
</dbReference>
<feature type="signal peptide" evidence="1">
    <location>
        <begin position="1"/>
        <end position="28"/>
    </location>
</feature>
<comment type="caution">
    <text evidence="3">The sequence shown here is derived from an EMBL/GenBank/DDBJ whole genome shotgun (WGS) entry which is preliminary data.</text>
</comment>
<proteinExistence type="predicted"/>
<dbReference type="Pfam" id="PF01979">
    <property type="entry name" value="Amidohydro_1"/>
    <property type="match status" value="1"/>
</dbReference>
<accession>A0A437RLC9</accession>
<evidence type="ECO:0000259" key="2">
    <source>
        <dbReference type="Pfam" id="PF01979"/>
    </source>
</evidence>
<dbReference type="Proteomes" id="UP000285575">
    <property type="component" value="Unassembled WGS sequence"/>
</dbReference>
<dbReference type="SUPFAM" id="SSF51338">
    <property type="entry name" value="Composite domain of metallo-dependent hydrolases"/>
    <property type="match status" value="1"/>
</dbReference>
<dbReference type="EMBL" id="SACR01000002">
    <property type="protein sequence ID" value="RVU47587.1"/>
    <property type="molecule type" value="Genomic_DNA"/>
</dbReference>
<dbReference type="AlphaFoldDB" id="A0A437RLC9"/>
<dbReference type="InterPro" id="IPR032466">
    <property type="entry name" value="Metal_Hydrolase"/>
</dbReference>
<evidence type="ECO:0000313" key="3">
    <source>
        <dbReference type="EMBL" id="RVU47587.1"/>
    </source>
</evidence>